<sequence length="748" mass="82169">MADIQHDEEMTSWRMRWALIRGNPRLASFVEIGTLLIFLAIVIITYFIISGQDQPDRLLTPPLVALLLVANLVPAIALLVLLGRRVAKKRAAHSLIGGDGQLHVRLVAIFSIIASVPMLLVVIFASLLFQYGVQFWFSDNARTMLQNASGLARGYYEQNKKEVGDETATMAGDLRDYLSQASVSSPEFAEGYIFQVVTRKLNESAIIQIGTDGVARTAAMVDPDNRAAENRITPDVVERLNKGENVVVKARADRIEAATLLDPKARIYLYASRDSDVPAFSQMERARAVLADYDDFTQRSRALQLQFNAALFVGSLLLVGIAVWIALAVADRLVRPVAELVDTARKITAGDLSARVPGPHTRDEVGTLASAFNRMTQRLEAQTRALVNANSQLDNRRAFIEAVLSGVTAGVLSVDQSGAIQLLNSSAKAILQNDDTAIVGQPLSTLSVELAELLESDESAAIVQVKVLGELRTLAVKVVKDASGHVLTFDDITQQLSDQRRAAWSDVARRIAHEIKNPLTPIQLAAERLQRRYAEEVTSDQPTFKRLTGTIVRQVGDLRRIVDEFSSFARMPKPVFRREALADIARHSLFLHEVAHPDIAFAFDNEAGPIDIVCDRRQIGQALTNVVKNAVEAIEQKQERSGFNAIVMRLSKCEDGQVLIEVQDNGIGLPPERDRILEPYMTTRQKGTGLGLAIVKKIIEEHLGTIQLDDAPDGGTCVRIILDPQMLDRLEGSTDGKTEDKVMTTDGA</sequence>
<dbReference type="EMBL" id="JACHOV010000010">
    <property type="protein sequence ID" value="MBB4642288.1"/>
    <property type="molecule type" value="Genomic_DNA"/>
</dbReference>
<evidence type="ECO:0000256" key="4">
    <source>
        <dbReference type="ARBA" id="ARBA00022475"/>
    </source>
</evidence>
<dbReference type="InterPro" id="IPR005467">
    <property type="entry name" value="His_kinase_dom"/>
</dbReference>
<evidence type="ECO:0000313" key="17">
    <source>
        <dbReference type="EMBL" id="MBB4642288.1"/>
    </source>
</evidence>
<evidence type="ECO:0000256" key="2">
    <source>
        <dbReference type="ARBA" id="ARBA00004651"/>
    </source>
</evidence>
<dbReference type="Pfam" id="PF00672">
    <property type="entry name" value="HAMP"/>
    <property type="match status" value="1"/>
</dbReference>
<dbReference type="GO" id="GO:0030295">
    <property type="term" value="F:protein kinase activator activity"/>
    <property type="evidence" value="ECO:0007669"/>
    <property type="project" value="TreeGrafter"/>
</dbReference>
<keyword evidence="6 17" id="KW-0808">Transferase</keyword>
<evidence type="ECO:0000256" key="3">
    <source>
        <dbReference type="ARBA" id="ARBA00012438"/>
    </source>
</evidence>
<evidence type="ECO:0000256" key="10">
    <source>
        <dbReference type="ARBA" id="ARBA00022840"/>
    </source>
</evidence>
<dbReference type="InterPro" id="IPR003594">
    <property type="entry name" value="HATPase_dom"/>
</dbReference>
<feature type="transmembrane region" description="Helical" evidence="14">
    <location>
        <begin position="104"/>
        <end position="129"/>
    </location>
</feature>
<protein>
    <recommendedName>
        <fullName evidence="3">histidine kinase</fullName>
        <ecNumber evidence="3">2.7.13.3</ecNumber>
    </recommendedName>
</protein>
<keyword evidence="18" id="KW-1185">Reference proteome</keyword>
<dbReference type="InterPro" id="IPR036890">
    <property type="entry name" value="HATPase_C_sf"/>
</dbReference>
<dbReference type="PRINTS" id="PR00344">
    <property type="entry name" value="BCTRLSENSOR"/>
</dbReference>
<feature type="transmembrane region" description="Helical" evidence="14">
    <location>
        <begin position="26"/>
        <end position="49"/>
    </location>
</feature>
<keyword evidence="5" id="KW-0597">Phosphoprotein</keyword>
<dbReference type="Pfam" id="PF02518">
    <property type="entry name" value="HATPase_c"/>
    <property type="match status" value="1"/>
</dbReference>
<dbReference type="CDD" id="cd00082">
    <property type="entry name" value="HisKA"/>
    <property type="match status" value="1"/>
</dbReference>
<dbReference type="Gene3D" id="3.30.565.10">
    <property type="entry name" value="Histidine kinase-like ATPase, C-terminal domain"/>
    <property type="match status" value="1"/>
</dbReference>
<dbReference type="SUPFAM" id="SSF55874">
    <property type="entry name" value="ATPase domain of HSP90 chaperone/DNA topoisomerase II/histidine kinase"/>
    <property type="match status" value="1"/>
</dbReference>
<evidence type="ECO:0000313" key="18">
    <source>
        <dbReference type="Proteomes" id="UP000575068"/>
    </source>
</evidence>
<dbReference type="GO" id="GO:0005886">
    <property type="term" value="C:plasma membrane"/>
    <property type="evidence" value="ECO:0007669"/>
    <property type="project" value="UniProtKB-SubCell"/>
</dbReference>
<dbReference type="InterPro" id="IPR036097">
    <property type="entry name" value="HisK_dim/P_sf"/>
</dbReference>
<keyword evidence="11 14" id="KW-1133">Transmembrane helix</keyword>
<feature type="transmembrane region" description="Helical" evidence="14">
    <location>
        <begin position="61"/>
        <end position="83"/>
    </location>
</feature>
<comment type="subcellular location">
    <subcellularLocation>
        <location evidence="2">Cell membrane</location>
        <topology evidence="2">Multi-pass membrane protein</topology>
    </subcellularLocation>
</comment>
<dbReference type="Gene3D" id="1.10.287.130">
    <property type="match status" value="1"/>
</dbReference>
<keyword evidence="7 14" id="KW-0812">Transmembrane</keyword>
<evidence type="ECO:0000256" key="7">
    <source>
        <dbReference type="ARBA" id="ARBA00022692"/>
    </source>
</evidence>
<evidence type="ECO:0000256" key="12">
    <source>
        <dbReference type="ARBA" id="ARBA00023012"/>
    </source>
</evidence>
<evidence type="ECO:0000256" key="5">
    <source>
        <dbReference type="ARBA" id="ARBA00022553"/>
    </source>
</evidence>
<dbReference type="InterPro" id="IPR003660">
    <property type="entry name" value="HAMP_dom"/>
</dbReference>
<dbReference type="CDD" id="cd06225">
    <property type="entry name" value="HAMP"/>
    <property type="match status" value="1"/>
</dbReference>
<reference evidence="17 18" key="1">
    <citation type="submission" date="2020-08" db="EMBL/GenBank/DDBJ databases">
        <title>Genomic Encyclopedia of Type Strains, Phase IV (KMG-IV): sequencing the most valuable type-strain genomes for metagenomic binning, comparative biology and taxonomic classification.</title>
        <authorList>
            <person name="Goeker M."/>
        </authorList>
    </citation>
    <scope>NUCLEOTIDE SEQUENCE [LARGE SCALE GENOMIC DNA]</scope>
    <source>
        <strain evidence="17 18">DSM 7465</strain>
    </source>
</reference>
<dbReference type="SMART" id="SM00387">
    <property type="entry name" value="HATPase_c"/>
    <property type="match status" value="1"/>
</dbReference>
<dbReference type="PANTHER" id="PTHR42878:SF7">
    <property type="entry name" value="SENSOR HISTIDINE KINASE GLRK"/>
    <property type="match status" value="1"/>
</dbReference>
<dbReference type="PANTHER" id="PTHR42878">
    <property type="entry name" value="TWO-COMPONENT HISTIDINE KINASE"/>
    <property type="match status" value="1"/>
</dbReference>
<dbReference type="Pfam" id="PF19312">
    <property type="entry name" value="NtrY_N"/>
    <property type="match status" value="1"/>
</dbReference>
<evidence type="ECO:0000256" key="14">
    <source>
        <dbReference type="SAM" id="Phobius"/>
    </source>
</evidence>
<dbReference type="GO" id="GO:0000155">
    <property type="term" value="F:phosphorelay sensor kinase activity"/>
    <property type="evidence" value="ECO:0007669"/>
    <property type="project" value="InterPro"/>
</dbReference>
<accession>A0A840HXP1</accession>
<dbReference type="InterPro" id="IPR050351">
    <property type="entry name" value="BphY/WalK/GraS-like"/>
</dbReference>
<dbReference type="InterPro" id="IPR004358">
    <property type="entry name" value="Sig_transdc_His_kin-like_C"/>
</dbReference>
<keyword evidence="10" id="KW-0067">ATP-binding</keyword>
<dbReference type="Pfam" id="PF00512">
    <property type="entry name" value="HisKA"/>
    <property type="match status" value="1"/>
</dbReference>
<keyword evidence="12" id="KW-0902">Two-component regulatory system</keyword>
<keyword evidence="4" id="KW-1003">Cell membrane</keyword>
<evidence type="ECO:0000256" key="8">
    <source>
        <dbReference type="ARBA" id="ARBA00022741"/>
    </source>
</evidence>
<dbReference type="GO" id="GO:0000156">
    <property type="term" value="F:phosphorelay response regulator activity"/>
    <property type="evidence" value="ECO:0007669"/>
    <property type="project" value="TreeGrafter"/>
</dbReference>
<dbReference type="GO" id="GO:0005524">
    <property type="term" value="F:ATP binding"/>
    <property type="evidence" value="ECO:0007669"/>
    <property type="project" value="UniProtKB-KW"/>
</dbReference>
<dbReference type="InterPro" id="IPR017232">
    <property type="entry name" value="NtrY"/>
</dbReference>
<feature type="domain" description="Histidine kinase" evidence="15">
    <location>
        <begin position="510"/>
        <end position="726"/>
    </location>
</feature>
<evidence type="ECO:0000256" key="13">
    <source>
        <dbReference type="ARBA" id="ARBA00023136"/>
    </source>
</evidence>
<evidence type="ECO:0000256" key="1">
    <source>
        <dbReference type="ARBA" id="ARBA00000085"/>
    </source>
</evidence>
<dbReference type="Proteomes" id="UP000575068">
    <property type="component" value="Unassembled WGS sequence"/>
</dbReference>
<dbReference type="PROSITE" id="PS50109">
    <property type="entry name" value="HIS_KIN"/>
    <property type="match status" value="1"/>
</dbReference>
<name>A0A840HXP1_9SPHN</name>
<dbReference type="Gene3D" id="6.10.340.10">
    <property type="match status" value="1"/>
</dbReference>
<dbReference type="Gene3D" id="3.30.450.20">
    <property type="entry name" value="PAS domain"/>
    <property type="match status" value="1"/>
</dbReference>
<gene>
    <name evidence="17" type="ORF">HNQ99_002613</name>
</gene>
<dbReference type="AlphaFoldDB" id="A0A840HXP1"/>
<feature type="domain" description="HAMP" evidence="16">
    <location>
        <begin position="331"/>
        <end position="384"/>
    </location>
</feature>
<keyword evidence="8" id="KW-0547">Nucleotide-binding</keyword>
<dbReference type="GO" id="GO:0007234">
    <property type="term" value="P:osmosensory signaling via phosphorelay pathway"/>
    <property type="evidence" value="ECO:0007669"/>
    <property type="project" value="TreeGrafter"/>
</dbReference>
<dbReference type="InterPro" id="IPR045671">
    <property type="entry name" value="NtrY-like_N"/>
</dbReference>
<proteinExistence type="predicted"/>
<evidence type="ECO:0000256" key="6">
    <source>
        <dbReference type="ARBA" id="ARBA00022679"/>
    </source>
</evidence>
<organism evidence="17 18">
    <name type="scientific">Rhizorhapis suberifaciens</name>
    <name type="common">corky root of lettuce</name>
    <dbReference type="NCBI Taxonomy" id="13656"/>
    <lineage>
        <taxon>Bacteria</taxon>
        <taxon>Pseudomonadati</taxon>
        <taxon>Pseudomonadota</taxon>
        <taxon>Alphaproteobacteria</taxon>
        <taxon>Sphingomonadales</taxon>
        <taxon>Sphingomonadaceae</taxon>
        <taxon>Rhizorhapis</taxon>
    </lineage>
</organism>
<evidence type="ECO:0000259" key="15">
    <source>
        <dbReference type="PROSITE" id="PS50109"/>
    </source>
</evidence>
<dbReference type="SUPFAM" id="SSF158472">
    <property type="entry name" value="HAMP domain-like"/>
    <property type="match status" value="1"/>
</dbReference>
<dbReference type="SUPFAM" id="SSF47384">
    <property type="entry name" value="Homodimeric domain of signal transducing histidine kinase"/>
    <property type="match status" value="1"/>
</dbReference>
<comment type="caution">
    <text evidence="17">The sequence shown here is derived from an EMBL/GenBank/DDBJ whole genome shotgun (WGS) entry which is preliminary data.</text>
</comment>
<dbReference type="PROSITE" id="PS50885">
    <property type="entry name" value="HAMP"/>
    <property type="match status" value="1"/>
</dbReference>
<dbReference type="SMART" id="SM00388">
    <property type="entry name" value="HisKA"/>
    <property type="match status" value="1"/>
</dbReference>
<evidence type="ECO:0000256" key="11">
    <source>
        <dbReference type="ARBA" id="ARBA00022989"/>
    </source>
</evidence>
<evidence type="ECO:0000256" key="9">
    <source>
        <dbReference type="ARBA" id="ARBA00022777"/>
    </source>
</evidence>
<comment type="catalytic activity">
    <reaction evidence="1">
        <text>ATP + protein L-histidine = ADP + protein N-phospho-L-histidine.</text>
        <dbReference type="EC" id="2.7.13.3"/>
    </reaction>
</comment>
<keyword evidence="13 14" id="KW-0472">Membrane</keyword>
<dbReference type="InterPro" id="IPR003661">
    <property type="entry name" value="HisK_dim/P_dom"/>
</dbReference>
<keyword evidence="9 17" id="KW-0418">Kinase</keyword>
<dbReference type="PIRSF" id="PIRSF037532">
    <property type="entry name" value="STHK_NtrY"/>
    <property type="match status" value="1"/>
</dbReference>
<dbReference type="EC" id="2.7.13.3" evidence="3"/>
<evidence type="ECO:0000259" key="16">
    <source>
        <dbReference type="PROSITE" id="PS50885"/>
    </source>
</evidence>
<dbReference type="SMART" id="SM00304">
    <property type="entry name" value="HAMP"/>
    <property type="match status" value="1"/>
</dbReference>